<comment type="caution">
    <text evidence="14">The sequence shown here is derived from an EMBL/GenBank/DDBJ whole genome shotgun (WGS) entry which is preliminary data.</text>
</comment>
<dbReference type="Pfam" id="PF25904">
    <property type="entry name" value="Tmrp11_N"/>
    <property type="match status" value="1"/>
</dbReference>
<keyword evidence="5 10" id="KW-0808">Transferase</keyword>
<dbReference type="GO" id="GO:0032259">
    <property type="term" value="P:methylation"/>
    <property type="evidence" value="ECO:0007669"/>
    <property type="project" value="UniProtKB-UniRule"/>
</dbReference>
<dbReference type="PANTHER" id="PTHR13370:SF3">
    <property type="entry name" value="TRNA (GUANINE(10)-N2)-METHYLTRANSFERASE HOMOLOG"/>
    <property type="match status" value="1"/>
</dbReference>
<dbReference type="GO" id="GO:0008033">
    <property type="term" value="P:tRNA processing"/>
    <property type="evidence" value="ECO:0007669"/>
    <property type="project" value="UniProtKB-UniRule"/>
</dbReference>
<evidence type="ECO:0000256" key="2">
    <source>
        <dbReference type="ARBA" id="ARBA00022490"/>
    </source>
</evidence>
<evidence type="ECO:0000256" key="6">
    <source>
        <dbReference type="ARBA" id="ARBA00022691"/>
    </source>
</evidence>
<comment type="subcellular location">
    <subcellularLocation>
        <location evidence="1">Cytoplasm</location>
    </subcellularLocation>
</comment>
<evidence type="ECO:0000256" key="10">
    <source>
        <dbReference type="PROSITE-ProRule" id="PRU00959"/>
    </source>
</evidence>
<evidence type="ECO:0000313" key="14">
    <source>
        <dbReference type="EMBL" id="MBW0484796.1"/>
    </source>
</evidence>
<organism evidence="14 15">
    <name type="scientific">Austropuccinia psidii MF-1</name>
    <dbReference type="NCBI Taxonomy" id="1389203"/>
    <lineage>
        <taxon>Eukaryota</taxon>
        <taxon>Fungi</taxon>
        <taxon>Dikarya</taxon>
        <taxon>Basidiomycota</taxon>
        <taxon>Pucciniomycotina</taxon>
        <taxon>Pucciniomycetes</taxon>
        <taxon>Pucciniales</taxon>
        <taxon>Sphaerophragmiaceae</taxon>
        <taxon>Austropuccinia</taxon>
    </lineage>
</organism>
<keyword evidence="4 10" id="KW-0489">Methyltransferase</keyword>
<evidence type="ECO:0000256" key="8">
    <source>
        <dbReference type="ARBA" id="ARBA00022884"/>
    </source>
</evidence>
<evidence type="ECO:0000259" key="12">
    <source>
        <dbReference type="Pfam" id="PF01170"/>
    </source>
</evidence>
<proteinExistence type="inferred from homology"/>
<sequence>MPGPRRQLIGAKPNTDDDQRHHEIDQDQHSRNQLESYQRDYLKTMAHKYVLIFAQVYEEFRLPELESLDEMFNLEIDYLNLDRDIHRPYMIIGLKDDKKARQLGSRAILIKHILRHWADAPSYEDLHQLNKDNHVLWSQYITKHSFKITVNSYKSSLTQSRKKDIIESFSYMDFRGPIVLQDPEVEIMISEEYCSANQDDNKTPIIGAEQAKRMTNIQLRRLWLGLKICDGQRNLVDKFDLKKRMYIGNTSMEAGLSLLMANQGLVSLTSFVNDPFAGTGSMLYAAACFGGHVFGSDIDGRPMRGKERTMHDNFKQYGVAEKLLDCAVFDLTQHPWRTDRLFDAIICDPPYGVRAGAKRLGRKDISRIRQEPFKLPDGTWSHEQPDYVPPSRPWEMSEVLEGLLDFAMRMLKPNGRLVYWLPTASNDYNPSDIPARDGLKVIANSCQDFGKWQRRLITMQKTSDTCFTSGQTSAVKLNSTNLATHSGHHHFRDRYMAGFS</sequence>
<dbReference type="GO" id="GO:0000049">
    <property type="term" value="F:tRNA binding"/>
    <property type="evidence" value="ECO:0007669"/>
    <property type="project" value="UniProtKB-UniRule"/>
</dbReference>
<dbReference type="GO" id="GO:0160102">
    <property type="term" value="F:tRNA (guanine(10)-N2)-methyltransferase activity"/>
    <property type="evidence" value="ECO:0007669"/>
    <property type="project" value="UniProtKB-EC"/>
</dbReference>
<evidence type="ECO:0000259" key="13">
    <source>
        <dbReference type="Pfam" id="PF25904"/>
    </source>
</evidence>
<dbReference type="InterPro" id="IPR059073">
    <property type="entry name" value="TRMT11_N"/>
</dbReference>
<accession>A0A9Q3GYP4</accession>
<keyword evidence="15" id="KW-1185">Reference proteome</keyword>
<evidence type="ECO:0000256" key="11">
    <source>
        <dbReference type="SAM" id="MobiDB-lite"/>
    </source>
</evidence>
<dbReference type="PRINTS" id="PR00507">
    <property type="entry name" value="N12N6MTFRASE"/>
</dbReference>
<reference evidence="14" key="1">
    <citation type="submission" date="2021-03" db="EMBL/GenBank/DDBJ databases">
        <title>Draft genome sequence of rust myrtle Austropuccinia psidii MF-1, a brazilian biotype.</title>
        <authorList>
            <person name="Quecine M.C."/>
            <person name="Pachon D.M.R."/>
            <person name="Bonatelli M.L."/>
            <person name="Correr F.H."/>
            <person name="Franceschini L.M."/>
            <person name="Leite T.F."/>
            <person name="Margarido G.R.A."/>
            <person name="Almeida C.A."/>
            <person name="Ferrarezi J.A."/>
            <person name="Labate C.A."/>
        </authorList>
    </citation>
    <scope>NUCLEOTIDE SEQUENCE</scope>
    <source>
        <strain evidence="14">MF-1</strain>
    </source>
</reference>
<feature type="region of interest" description="Disordered" evidence="11">
    <location>
        <begin position="1"/>
        <end position="33"/>
    </location>
</feature>
<dbReference type="PANTHER" id="PTHR13370">
    <property type="entry name" value="RNA METHYLASE-RELATED"/>
    <property type="match status" value="1"/>
</dbReference>
<feature type="domain" description="tRNA (guanine(10)-N(2))-methyltransferase TRMT11 N-terminal" evidence="13">
    <location>
        <begin position="48"/>
        <end position="202"/>
    </location>
</feature>
<keyword evidence="2" id="KW-0963">Cytoplasm</keyword>
<evidence type="ECO:0000256" key="5">
    <source>
        <dbReference type="ARBA" id="ARBA00022679"/>
    </source>
</evidence>
<dbReference type="InterPro" id="IPR002052">
    <property type="entry name" value="DNA_methylase_N6_adenine_CS"/>
</dbReference>
<dbReference type="PROSITE" id="PS51627">
    <property type="entry name" value="SAM_MT_TRM11"/>
    <property type="match status" value="1"/>
</dbReference>
<dbReference type="EC" id="2.1.1.214" evidence="9"/>
<dbReference type="SUPFAM" id="SSF53335">
    <property type="entry name" value="S-adenosyl-L-methionine-dependent methyltransferases"/>
    <property type="match status" value="1"/>
</dbReference>
<dbReference type="AlphaFoldDB" id="A0A9Q3GYP4"/>
<comment type="similarity">
    <text evidence="10">Belongs to the class I-like SAM-binding methyltransferase superfamily. TRM11 methyltransferase family.</text>
</comment>
<keyword evidence="3 10" id="KW-0820">tRNA-binding</keyword>
<protein>
    <recommendedName>
        <fullName evidence="9">tRNA (guanine(10)-N(2))-methyltransferase</fullName>
        <ecNumber evidence="9">2.1.1.214</ecNumber>
    </recommendedName>
</protein>
<evidence type="ECO:0000256" key="7">
    <source>
        <dbReference type="ARBA" id="ARBA00022694"/>
    </source>
</evidence>
<dbReference type="InterPro" id="IPR029063">
    <property type="entry name" value="SAM-dependent_MTases_sf"/>
</dbReference>
<dbReference type="OrthoDB" id="296065at2759"/>
<gene>
    <name evidence="14" type="ORF">O181_024511</name>
</gene>
<name>A0A9Q3GYP4_9BASI</name>
<evidence type="ECO:0000256" key="3">
    <source>
        <dbReference type="ARBA" id="ARBA00022555"/>
    </source>
</evidence>
<dbReference type="InterPro" id="IPR016691">
    <property type="entry name" value="TRMT11"/>
</dbReference>
<dbReference type="PROSITE" id="PS00092">
    <property type="entry name" value="N6_MTASE"/>
    <property type="match status" value="1"/>
</dbReference>
<feature type="domain" description="Ribosomal RNA large subunit methyltransferase K/L-like methyltransferase" evidence="12">
    <location>
        <begin position="243"/>
        <end position="359"/>
    </location>
</feature>
<evidence type="ECO:0000313" key="15">
    <source>
        <dbReference type="Proteomes" id="UP000765509"/>
    </source>
</evidence>
<keyword evidence="6 10" id="KW-0949">S-adenosyl-L-methionine</keyword>
<evidence type="ECO:0000256" key="9">
    <source>
        <dbReference type="ARBA" id="ARBA00066937"/>
    </source>
</evidence>
<feature type="compositionally biased region" description="Basic and acidic residues" evidence="11">
    <location>
        <begin position="14"/>
        <end position="33"/>
    </location>
</feature>
<dbReference type="PIRSF" id="PIRSF017259">
    <property type="entry name" value="tRNA_mtfrase_TRM11"/>
    <property type="match status" value="1"/>
</dbReference>
<evidence type="ECO:0000256" key="1">
    <source>
        <dbReference type="ARBA" id="ARBA00004496"/>
    </source>
</evidence>
<dbReference type="GO" id="GO:0043527">
    <property type="term" value="C:tRNA methyltransferase complex"/>
    <property type="evidence" value="ECO:0007669"/>
    <property type="project" value="UniProtKB-ARBA"/>
</dbReference>
<keyword evidence="8 10" id="KW-0694">RNA-binding</keyword>
<keyword evidence="7 10" id="KW-0819">tRNA processing</keyword>
<evidence type="ECO:0000256" key="4">
    <source>
        <dbReference type="ARBA" id="ARBA00022603"/>
    </source>
</evidence>
<dbReference type="Proteomes" id="UP000765509">
    <property type="component" value="Unassembled WGS sequence"/>
</dbReference>
<dbReference type="CDD" id="cd02440">
    <property type="entry name" value="AdoMet_MTases"/>
    <property type="match status" value="1"/>
</dbReference>
<dbReference type="GO" id="GO:0005737">
    <property type="term" value="C:cytoplasm"/>
    <property type="evidence" value="ECO:0007669"/>
    <property type="project" value="UniProtKB-SubCell"/>
</dbReference>
<dbReference type="Gene3D" id="3.40.50.150">
    <property type="entry name" value="Vaccinia Virus protein VP39"/>
    <property type="match status" value="1"/>
</dbReference>
<dbReference type="EMBL" id="AVOT02007858">
    <property type="protein sequence ID" value="MBW0484796.1"/>
    <property type="molecule type" value="Genomic_DNA"/>
</dbReference>
<dbReference type="InterPro" id="IPR000241">
    <property type="entry name" value="RlmKL-like_Mtase"/>
</dbReference>
<dbReference type="Pfam" id="PF01170">
    <property type="entry name" value="UPF0020"/>
    <property type="match status" value="1"/>
</dbReference>